<keyword evidence="4" id="KW-0479">Metal-binding</keyword>
<dbReference type="GO" id="GO:0016020">
    <property type="term" value="C:membrane"/>
    <property type="evidence" value="ECO:0007669"/>
    <property type="project" value="UniProtKB-SubCell"/>
</dbReference>
<feature type="compositionally biased region" description="Low complexity" evidence="5">
    <location>
        <begin position="275"/>
        <end position="286"/>
    </location>
</feature>
<evidence type="ECO:0000256" key="4">
    <source>
        <dbReference type="PROSITE-ProRule" id="PRU00024"/>
    </source>
</evidence>
<feature type="compositionally biased region" description="Low complexity" evidence="5">
    <location>
        <begin position="184"/>
        <end position="206"/>
    </location>
</feature>
<comment type="subcellular location">
    <subcellularLocation>
        <location evidence="1">Membrane</location>
        <topology evidence="1">Peripheral membrane protein</topology>
    </subcellularLocation>
</comment>
<feature type="compositionally biased region" description="Basic and acidic residues" evidence="5">
    <location>
        <begin position="287"/>
        <end position="300"/>
    </location>
</feature>
<dbReference type="CDD" id="cd19799">
    <property type="entry name" value="Bbox2_MYCBP2"/>
    <property type="match status" value="1"/>
</dbReference>
<keyword evidence="8" id="KW-1185">Reference proteome</keyword>
<protein>
    <recommendedName>
        <fullName evidence="6">B box-type domain-containing protein</fullName>
    </recommendedName>
</protein>
<comment type="function">
    <text evidence="3">Mediates the transfer of lipids between membranes at organelle contact sites.</text>
</comment>
<dbReference type="InterPro" id="IPR000315">
    <property type="entry name" value="Znf_B-box"/>
</dbReference>
<evidence type="ECO:0000259" key="6">
    <source>
        <dbReference type="PROSITE" id="PS50119"/>
    </source>
</evidence>
<name>A0AAN7YQK5_9MYCE</name>
<gene>
    <name evidence="7" type="ORF">RB653_003069</name>
</gene>
<evidence type="ECO:0000256" key="5">
    <source>
        <dbReference type="SAM" id="MobiDB-lite"/>
    </source>
</evidence>
<organism evidence="7 8">
    <name type="scientific">Dictyostelium firmibasis</name>
    <dbReference type="NCBI Taxonomy" id="79012"/>
    <lineage>
        <taxon>Eukaryota</taxon>
        <taxon>Amoebozoa</taxon>
        <taxon>Evosea</taxon>
        <taxon>Eumycetozoa</taxon>
        <taxon>Dictyostelia</taxon>
        <taxon>Dictyosteliales</taxon>
        <taxon>Dictyosteliaceae</taxon>
        <taxon>Dictyostelium</taxon>
    </lineage>
</organism>
<feature type="compositionally biased region" description="Acidic residues" evidence="5">
    <location>
        <begin position="623"/>
        <end position="634"/>
    </location>
</feature>
<feature type="domain" description="B box-type" evidence="6">
    <location>
        <begin position="5"/>
        <end position="49"/>
    </location>
</feature>
<comment type="caution">
    <text evidence="7">The sequence shown here is derived from an EMBL/GenBank/DDBJ whole genome shotgun (WGS) entry which is preliminary data.</text>
</comment>
<reference evidence="7 8" key="1">
    <citation type="submission" date="2023-11" db="EMBL/GenBank/DDBJ databases">
        <title>Dfirmibasis_genome.</title>
        <authorList>
            <person name="Edelbroek B."/>
            <person name="Kjellin J."/>
            <person name="Jerlstrom-Hultqvist J."/>
            <person name="Soderbom F."/>
        </authorList>
    </citation>
    <scope>NUCLEOTIDE SEQUENCE [LARGE SCALE GENOMIC DNA]</scope>
    <source>
        <strain evidence="7 8">TNS-C-14</strain>
    </source>
</reference>
<dbReference type="AlphaFoldDB" id="A0AAN7YQK5"/>
<sequence>MKLNISELKCQEHDKLVTIYCCACDNYFCKKCDKEKHSQEDNQEDSLHIRGLVNKDVVIGRDEEDEIEEDEYDNKIQDILKKSSNLKKSNNMVENIEINSPMKADSPYFIKDKNSIQSDIDSKPLAQKIDLDNLIHLHEEDDPFSVGINSNNSNSNNLIDVNELHTPSPSLLSSSSSYIKSPIENQQQQQQAQSSPAPSRSSESNSTTNHKNEKKKLKNSSNSELNRKKFYKKERIIGDSDEEEHILSSTNNKNKNKSIYDYDDDNGNEEDSNSKSEGGVFYSSSSETEKEIENENKIESKNNNNNNNKPIPPNKSLPKTPQLNKKKKVENIVFIKNLDSGLVEQVYEEEDDVIESENDEDDGEEGGVTFKNPYSNRKSKSGKYKSNSCALEEGEEDDSIQSQFDGEEKEALHIVQGIVEGAILFGTNIATGLSGIVAEPIINIVDNQDNKVKGFFKGVGKGLLGAVTSPVKGGSGFLIKTAEGLRNTPATVFHGDHEELMGFSDADQIKEREASHIFEGIAQGTISLSKNLYLGVTGIVTEPIKGLREDENNKAKGFFKGVGKGLMGVIVKPASGIIEMAGKTAEGIANTPHTIINAIEMKIEEKSTNSKSSNTLDSSSSDNEGETYVDSNDN</sequence>
<evidence type="ECO:0000313" key="8">
    <source>
        <dbReference type="Proteomes" id="UP001344447"/>
    </source>
</evidence>
<dbReference type="InterPro" id="IPR026847">
    <property type="entry name" value="VPS13"/>
</dbReference>
<proteinExistence type="inferred from homology"/>
<feature type="region of interest" description="Disordered" evidence="5">
    <location>
        <begin position="351"/>
        <end position="385"/>
    </location>
</feature>
<dbReference type="EMBL" id="JAVFKY010000004">
    <property type="protein sequence ID" value="KAK5578116.1"/>
    <property type="molecule type" value="Genomic_DNA"/>
</dbReference>
<feature type="region of interest" description="Disordered" evidence="5">
    <location>
        <begin position="242"/>
        <end position="323"/>
    </location>
</feature>
<keyword evidence="4" id="KW-0863">Zinc-finger</keyword>
<dbReference type="GO" id="GO:0045053">
    <property type="term" value="P:protein retention in Golgi apparatus"/>
    <property type="evidence" value="ECO:0007669"/>
    <property type="project" value="TreeGrafter"/>
</dbReference>
<feature type="region of interest" description="Disordered" evidence="5">
    <location>
        <begin position="182"/>
        <end position="227"/>
    </location>
</feature>
<dbReference type="SUPFAM" id="SSF57845">
    <property type="entry name" value="B-box zinc-binding domain"/>
    <property type="match status" value="1"/>
</dbReference>
<dbReference type="GO" id="GO:0006623">
    <property type="term" value="P:protein targeting to vacuole"/>
    <property type="evidence" value="ECO:0007669"/>
    <property type="project" value="TreeGrafter"/>
</dbReference>
<feature type="region of interest" description="Disordered" evidence="5">
    <location>
        <begin position="605"/>
        <end position="634"/>
    </location>
</feature>
<dbReference type="GO" id="GO:0008270">
    <property type="term" value="F:zinc ion binding"/>
    <property type="evidence" value="ECO:0007669"/>
    <property type="project" value="UniProtKB-KW"/>
</dbReference>
<evidence type="ECO:0000256" key="1">
    <source>
        <dbReference type="ARBA" id="ARBA00004170"/>
    </source>
</evidence>
<dbReference type="PANTHER" id="PTHR16166:SF93">
    <property type="entry name" value="INTERMEMBRANE LIPID TRANSFER PROTEIN VPS13"/>
    <property type="match status" value="1"/>
</dbReference>
<dbReference type="PROSITE" id="PS50119">
    <property type="entry name" value="ZF_BBOX"/>
    <property type="match status" value="1"/>
</dbReference>
<evidence type="ECO:0000256" key="2">
    <source>
        <dbReference type="ARBA" id="ARBA00006545"/>
    </source>
</evidence>
<comment type="similarity">
    <text evidence="2">Belongs to the VPS13 family.</text>
</comment>
<evidence type="ECO:0000313" key="7">
    <source>
        <dbReference type="EMBL" id="KAK5578116.1"/>
    </source>
</evidence>
<evidence type="ECO:0000256" key="3">
    <source>
        <dbReference type="ARBA" id="ARBA00033718"/>
    </source>
</evidence>
<accession>A0AAN7YQK5</accession>
<dbReference type="PANTHER" id="PTHR16166">
    <property type="entry name" value="VACUOLAR PROTEIN SORTING-ASSOCIATED PROTEIN VPS13"/>
    <property type="match status" value="1"/>
</dbReference>
<keyword evidence="4" id="KW-0862">Zinc</keyword>
<dbReference type="Proteomes" id="UP001344447">
    <property type="component" value="Unassembled WGS sequence"/>
</dbReference>
<feature type="compositionally biased region" description="Acidic residues" evidence="5">
    <location>
        <begin position="351"/>
        <end position="365"/>
    </location>
</feature>
<feature type="compositionally biased region" description="Low complexity" evidence="5">
    <location>
        <begin position="609"/>
        <end position="622"/>
    </location>
</feature>
<feature type="compositionally biased region" description="Acidic residues" evidence="5">
    <location>
        <begin position="261"/>
        <end position="271"/>
    </location>
</feature>